<dbReference type="OrthoDB" id="2586335at2759"/>
<proteinExistence type="predicted"/>
<evidence type="ECO:0000313" key="3">
    <source>
        <dbReference type="Proteomes" id="UP000199727"/>
    </source>
</evidence>
<dbReference type="AlphaFoldDB" id="A0A854Q4K4"/>
<dbReference type="Proteomes" id="UP000199727">
    <property type="component" value="Unassembled WGS sequence"/>
</dbReference>
<feature type="region of interest" description="Disordered" evidence="1">
    <location>
        <begin position="1"/>
        <end position="89"/>
    </location>
</feature>
<dbReference type="EMBL" id="AMKT01000078">
    <property type="protein sequence ID" value="OXG13877.1"/>
    <property type="molecule type" value="Genomic_DNA"/>
</dbReference>
<protein>
    <submittedName>
        <fullName evidence="2">Uncharacterized protein</fullName>
    </submittedName>
</protein>
<feature type="compositionally biased region" description="Low complexity" evidence="1">
    <location>
        <begin position="24"/>
        <end position="37"/>
    </location>
</feature>
<organism evidence="2 3">
    <name type="scientific">Cryptococcus neoformans Tu259-1</name>
    <dbReference type="NCBI Taxonomy" id="1230072"/>
    <lineage>
        <taxon>Eukaryota</taxon>
        <taxon>Fungi</taxon>
        <taxon>Dikarya</taxon>
        <taxon>Basidiomycota</taxon>
        <taxon>Agaricomycotina</taxon>
        <taxon>Tremellomycetes</taxon>
        <taxon>Tremellales</taxon>
        <taxon>Cryptococcaceae</taxon>
        <taxon>Cryptococcus</taxon>
        <taxon>Cryptococcus neoformans species complex</taxon>
    </lineage>
</organism>
<name>A0A854Q4K4_CRYNE</name>
<gene>
    <name evidence="2" type="ORF">C361_06023</name>
</gene>
<sequence length="155" mass="17085">MSPHRQDYFGKTSPRTTAERHGVSSHTSSSGSGSASNSGGGAGSVPGKNHANFPEQQRRYDPSHPLHRSQSSQYFDGPVPVHANSRKGKDYNTYESCMEGAMDHDIKASTYKTGTKKAYHHLNRSNELFIIALTFRSNDKAMLGRSRVFIQLAVK</sequence>
<reference evidence="2 3" key="1">
    <citation type="submission" date="2017-06" db="EMBL/GenBank/DDBJ databases">
        <title>Global population genomics of the pathogenic fungus Cryptococcus neoformans var. grubii.</title>
        <authorList>
            <person name="Cuomo C."/>
            <person name="Litvintseva A."/>
            <person name="Chen Y."/>
            <person name="Young S."/>
            <person name="Zeng Q."/>
            <person name="Chapman S."/>
            <person name="Gujja S."/>
            <person name="Saif S."/>
            <person name="Birren B."/>
        </authorList>
    </citation>
    <scope>NUCLEOTIDE SEQUENCE [LARGE SCALE GENOMIC DNA]</scope>
    <source>
        <strain evidence="2 3">Tu259-1</strain>
    </source>
</reference>
<evidence type="ECO:0000256" key="1">
    <source>
        <dbReference type="SAM" id="MobiDB-lite"/>
    </source>
</evidence>
<comment type="caution">
    <text evidence="2">The sequence shown here is derived from an EMBL/GenBank/DDBJ whole genome shotgun (WGS) entry which is preliminary data.</text>
</comment>
<evidence type="ECO:0000313" key="2">
    <source>
        <dbReference type="EMBL" id="OXG13877.1"/>
    </source>
</evidence>
<accession>A0A854Q4K4</accession>